<sequence length="213" mass="22572">MNAQTERLSLFGAAGTIEAVRDAAHVPEGAVPRGVAVIAHPHPLFGGTMDNKVVQTLARAFVQCGWTAVRFNFRGVGASVGAHDEGRGEAQDFLRVVEQVAPQGPIALAGFSFGSFVASHALADLWDARTIEHAVLVGTATSRFNVAPVPPQAHLRTLVIHGEHDDTVPLSTVLDWARPQVLPVTVVPGGGHFFHGQLTLLKNLVVRHLQSGA</sequence>
<dbReference type="PANTHER" id="PTHR42103">
    <property type="entry name" value="ALPHA/BETA-HYDROLASES SUPERFAMILY PROTEIN"/>
    <property type="match status" value="1"/>
</dbReference>
<protein>
    <recommendedName>
        <fullName evidence="1">AB hydrolase-1 domain-containing protein</fullName>
    </recommendedName>
</protein>
<evidence type="ECO:0000259" key="1">
    <source>
        <dbReference type="Pfam" id="PF00561"/>
    </source>
</evidence>
<dbReference type="Gene3D" id="3.40.50.1820">
    <property type="entry name" value="alpha/beta hydrolase"/>
    <property type="match status" value="1"/>
</dbReference>
<dbReference type="Proteomes" id="UP000295182">
    <property type="component" value="Unassembled WGS sequence"/>
</dbReference>
<comment type="caution">
    <text evidence="2">The sequence shown here is derived from an EMBL/GenBank/DDBJ whole genome shotgun (WGS) entry which is preliminary data.</text>
</comment>
<dbReference type="PANTHER" id="PTHR42103:SF2">
    <property type="entry name" value="AB HYDROLASE-1 DOMAIN-CONTAINING PROTEIN"/>
    <property type="match status" value="1"/>
</dbReference>
<dbReference type="InterPro" id="IPR029058">
    <property type="entry name" value="AB_hydrolase_fold"/>
</dbReference>
<dbReference type="EMBL" id="SLXH01000001">
    <property type="protein sequence ID" value="TCP20540.1"/>
    <property type="molecule type" value="Genomic_DNA"/>
</dbReference>
<dbReference type="RefSeq" id="WP_119013554.1">
    <property type="nucleotide sequence ID" value="NZ_QXNC01000019.1"/>
</dbReference>
<dbReference type="InterPro" id="IPR000073">
    <property type="entry name" value="AB_hydrolase_1"/>
</dbReference>
<organism evidence="2 3">
    <name type="scientific">Simplicispira metamorpha</name>
    <dbReference type="NCBI Taxonomy" id="80881"/>
    <lineage>
        <taxon>Bacteria</taxon>
        <taxon>Pseudomonadati</taxon>
        <taxon>Pseudomonadota</taxon>
        <taxon>Betaproteobacteria</taxon>
        <taxon>Burkholderiales</taxon>
        <taxon>Comamonadaceae</taxon>
        <taxon>Simplicispira</taxon>
    </lineage>
</organism>
<feature type="domain" description="AB hydrolase-1" evidence="1">
    <location>
        <begin position="54"/>
        <end position="141"/>
    </location>
</feature>
<gene>
    <name evidence="2" type="ORF">EV674_101195</name>
</gene>
<proteinExistence type="predicted"/>
<reference evidence="2 3" key="1">
    <citation type="submission" date="2019-03" db="EMBL/GenBank/DDBJ databases">
        <title>Genomic Encyclopedia of Type Strains, Phase IV (KMG-IV): sequencing the most valuable type-strain genomes for metagenomic binning, comparative biology and taxonomic classification.</title>
        <authorList>
            <person name="Goeker M."/>
        </authorList>
    </citation>
    <scope>NUCLEOTIDE SEQUENCE [LARGE SCALE GENOMIC DNA]</scope>
    <source>
        <strain evidence="2 3">DSM 1837</strain>
    </source>
</reference>
<dbReference type="Pfam" id="PF00561">
    <property type="entry name" value="Abhydrolase_1"/>
    <property type="match status" value="1"/>
</dbReference>
<dbReference type="SUPFAM" id="SSF53474">
    <property type="entry name" value="alpha/beta-Hydrolases"/>
    <property type="match status" value="1"/>
</dbReference>
<dbReference type="AlphaFoldDB" id="A0A4R2NGT2"/>
<keyword evidence="3" id="KW-1185">Reference proteome</keyword>
<name>A0A4R2NGT2_9BURK</name>
<dbReference type="OrthoDB" id="9800435at2"/>
<evidence type="ECO:0000313" key="3">
    <source>
        <dbReference type="Proteomes" id="UP000295182"/>
    </source>
</evidence>
<accession>A0A4R2NGT2</accession>
<evidence type="ECO:0000313" key="2">
    <source>
        <dbReference type="EMBL" id="TCP20540.1"/>
    </source>
</evidence>